<dbReference type="InterPro" id="IPR002218">
    <property type="entry name" value="MnmG-rel"/>
</dbReference>
<evidence type="ECO:0000256" key="4">
    <source>
        <dbReference type="SAM" id="Coils"/>
    </source>
</evidence>
<evidence type="ECO:0000256" key="3">
    <source>
        <dbReference type="ARBA" id="ARBA00022827"/>
    </source>
</evidence>
<accession>X0ZGC4</accession>
<evidence type="ECO:0000256" key="1">
    <source>
        <dbReference type="ARBA" id="ARBA00001974"/>
    </source>
</evidence>
<gene>
    <name evidence="6" type="ORF">S01H4_12895</name>
</gene>
<comment type="caution">
    <text evidence="6">The sequence shown here is derived from an EMBL/GenBank/DDBJ whole genome shotgun (WGS) entry which is preliminary data.</text>
</comment>
<organism evidence="6">
    <name type="scientific">marine sediment metagenome</name>
    <dbReference type="NCBI Taxonomy" id="412755"/>
    <lineage>
        <taxon>unclassified sequences</taxon>
        <taxon>metagenomes</taxon>
        <taxon>ecological metagenomes</taxon>
    </lineage>
</organism>
<protein>
    <recommendedName>
        <fullName evidence="5">MnmG N-terminal domain-containing protein</fullName>
    </recommendedName>
</protein>
<dbReference type="InterPro" id="IPR036188">
    <property type="entry name" value="FAD/NAD-bd_sf"/>
</dbReference>
<keyword evidence="4" id="KW-0175">Coiled coil</keyword>
<proteinExistence type="predicted"/>
<keyword evidence="2" id="KW-0285">Flavoprotein</keyword>
<keyword evidence="3" id="KW-0274">FAD</keyword>
<feature type="non-terminal residue" evidence="6">
    <location>
        <position position="70"/>
    </location>
</feature>
<dbReference type="InterPro" id="IPR040131">
    <property type="entry name" value="MnmG_N"/>
</dbReference>
<feature type="coiled-coil region" evidence="4">
    <location>
        <begin position="25"/>
        <end position="52"/>
    </location>
</feature>
<name>X0ZGC4_9ZZZZ</name>
<feature type="domain" description="MnmG N-terminal" evidence="5">
    <location>
        <begin position="1"/>
        <end position="69"/>
    </location>
</feature>
<evidence type="ECO:0000313" key="6">
    <source>
        <dbReference type="EMBL" id="GAG68354.1"/>
    </source>
</evidence>
<comment type="cofactor">
    <cofactor evidence="1">
        <name>FAD</name>
        <dbReference type="ChEBI" id="CHEBI:57692"/>
    </cofactor>
</comment>
<sequence length="70" mass="7776">MAKTTNKTLIQIKILNKRKGPAVQALRAQVDKKEYEIEMKRVLENTKNLTLRQGTVDKILVKDGAAVGVG</sequence>
<dbReference type="AlphaFoldDB" id="X0ZGC4"/>
<dbReference type="GO" id="GO:0005829">
    <property type="term" value="C:cytosol"/>
    <property type="evidence" value="ECO:0007669"/>
    <property type="project" value="TreeGrafter"/>
</dbReference>
<dbReference type="PANTHER" id="PTHR11806">
    <property type="entry name" value="GLUCOSE INHIBITED DIVISION PROTEIN A"/>
    <property type="match status" value="1"/>
</dbReference>
<dbReference type="Gene3D" id="3.50.50.60">
    <property type="entry name" value="FAD/NAD(P)-binding domain"/>
    <property type="match status" value="1"/>
</dbReference>
<reference evidence="6" key="1">
    <citation type="journal article" date="2014" name="Front. Microbiol.">
        <title>High frequency of phylogenetically diverse reductive dehalogenase-homologous genes in deep subseafloor sedimentary metagenomes.</title>
        <authorList>
            <person name="Kawai M."/>
            <person name="Futagami T."/>
            <person name="Toyoda A."/>
            <person name="Takaki Y."/>
            <person name="Nishi S."/>
            <person name="Hori S."/>
            <person name="Arai W."/>
            <person name="Tsubouchi T."/>
            <person name="Morono Y."/>
            <person name="Uchiyama I."/>
            <person name="Ito T."/>
            <person name="Fujiyama A."/>
            <person name="Inagaki F."/>
            <person name="Takami H."/>
        </authorList>
    </citation>
    <scope>NUCLEOTIDE SEQUENCE</scope>
    <source>
        <strain evidence="6">Expedition CK06-06</strain>
    </source>
</reference>
<dbReference type="PANTHER" id="PTHR11806:SF0">
    <property type="entry name" value="PROTEIN MTO1 HOMOLOG, MITOCHONDRIAL"/>
    <property type="match status" value="1"/>
</dbReference>
<evidence type="ECO:0000256" key="2">
    <source>
        <dbReference type="ARBA" id="ARBA00022630"/>
    </source>
</evidence>
<dbReference type="GO" id="GO:0002098">
    <property type="term" value="P:tRNA wobble uridine modification"/>
    <property type="evidence" value="ECO:0007669"/>
    <property type="project" value="TreeGrafter"/>
</dbReference>
<evidence type="ECO:0000259" key="5">
    <source>
        <dbReference type="Pfam" id="PF01134"/>
    </source>
</evidence>
<dbReference type="EMBL" id="BART01005624">
    <property type="protein sequence ID" value="GAG68354.1"/>
    <property type="molecule type" value="Genomic_DNA"/>
</dbReference>
<dbReference type="Pfam" id="PF01134">
    <property type="entry name" value="GIDA"/>
    <property type="match status" value="1"/>
</dbReference>
<dbReference type="GO" id="GO:0050660">
    <property type="term" value="F:flavin adenine dinucleotide binding"/>
    <property type="evidence" value="ECO:0007669"/>
    <property type="project" value="InterPro"/>
</dbReference>
<dbReference type="GO" id="GO:0030488">
    <property type="term" value="P:tRNA methylation"/>
    <property type="evidence" value="ECO:0007669"/>
    <property type="project" value="TreeGrafter"/>
</dbReference>